<keyword evidence="2" id="KW-1185">Reference proteome</keyword>
<organism evidence="1 2">
    <name type="scientific">Azospirillum baldaniorum</name>
    <dbReference type="NCBI Taxonomy" id="1064539"/>
    <lineage>
        <taxon>Bacteria</taxon>
        <taxon>Pseudomonadati</taxon>
        <taxon>Pseudomonadota</taxon>
        <taxon>Alphaproteobacteria</taxon>
        <taxon>Rhodospirillales</taxon>
        <taxon>Azospirillaceae</taxon>
        <taxon>Azospirillum</taxon>
    </lineage>
</organism>
<dbReference type="Proteomes" id="UP000007319">
    <property type="component" value="Plasmid AZOBR_p1"/>
</dbReference>
<proteinExistence type="predicted"/>
<dbReference type="EMBL" id="HE577328">
    <property type="protein sequence ID" value="CCD00538.1"/>
    <property type="molecule type" value="Genomic_DNA"/>
</dbReference>
<evidence type="ECO:0000313" key="2">
    <source>
        <dbReference type="Proteomes" id="UP000007319"/>
    </source>
</evidence>
<evidence type="ECO:0000313" key="1">
    <source>
        <dbReference type="EMBL" id="CCD00538.1"/>
    </source>
</evidence>
<gene>
    <name evidence="1" type="ORF">AZOBR_p1110002</name>
</gene>
<sequence length="103" mass="11199">MPTPYTVRDSEVVVIGSGMDGLTAVLQLAPRVDTLLTKTRGRAGLLVRLRQRQIRLHGKPGVAVRGRPRSAGWPLCALRRFPSCFLCALPGFRNPPSISILPA</sequence>
<name>A0A9P1NP38_9PROT</name>
<dbReference type="AlphaFoldDB" id="A0A9P1NP38"/>
<accession>A0A9P1NP38</accession>
<dbReference type="KEGG" id="abs:AZOBR_p1110002"/>
<geneLocation type="plasmid" evidence="1 2">
    <name>AZOBR_p1</name>
</geneLocation>
<protein>
    <submittedName>
        <fullName evidence="1">Uncharacterized protein</fullName>
    </submittedName>
</protein>
<reference evidence="1 2" key="1">
    <citation type="journal article" date="2011" name="PLoS Genet.">
        <title>Azospirillum genomes reveal transition of bacteria from aquatic to terrestrial environments.</title>
        <authorList>
            <person name="Wisniewski-Dye F."/>
            <person name="Borziak K."/>
            <person name="Khalsa-Moyers G."/>
            <person name="Alexandre G."/>
            <person name="Sukharnikov L.O."/>
            <person name="Wuichet K."/>
            <person name="Hurst G.B."/>
            <person name="McDonald W.H."/>
            <person name="Robertson J.S."/>
            <person name="Barbe V."/>
            <person name="Calteau A."/>
            <person name="Rouy Z."/>
            <person name="Mangenot S."/>
            <person name="Prigent-Combaret C."/>
            <person name="Normand P."/>
            <person name="Boyer M."/>
            <person name="Siguier P."/>
            <person name="Dessaux Y."/>
            <person name="Elmerich C."/>
            <person name="Condemine G."/>
            <person name="Krishnen G."/>
            <person name="Kennedy I."/>
            <person name="Paterson A.H."/>
            <person name="Gonzalez V."/>
            <person name="Mavingui P."/>
            <person name="Zhulin I.B."/>
        </authorList>
    </citation>
    <scope>NUCLEOTIDE SEQUENCE [LARGE SCALE GENOMIC DNA]</scope>
    <source>
        <strain evidence="1 2">Sp245</strain>
    </source>
</reference>
<keyword evidence="1" id="KW-0614">Plasmid</keyword>